<feature type="domain" description="CinA C-terminal" evidence="1">
    <location>
        <begin position="5"/>
        <end position="155"/>
    </location>
</feature>
<dbReference type="AlphaFoldDB" id="A0A562VH39"/>
<evidence type="ECO:0000259" key="1">
    <source>
        <dbReference type="Pfam" id="PF02464"/>
    </source>
</evidence>
<dbReference type="EMBL" id="VLLL01000001">
    <property type="protein sequence ID" value="TWJ17144.1"/>
    <property type="molecule type" value="Genomic_DNA"/>
</dbReference>
<gene>
    <name evidence="2" type="ORF">LX16_0060</name>
</gene>
<dbReference type="Pfam" id="PF02464">
    <property type="entry name" value="CinA"/>
    <property type="match status" value="1"/>
</dbReference>
<keyword evidence="3" id="KW-1185">Reference proteome</keyword>
<accession>A0A562VH39</accession>
<comment type="caution">
    <text evidence="2">The sequence shown here is derived from an EMBL/GenBank/DDBJ whole genome shotgun (WGS) entry which is preliminary data.</text>
</comment>
<organism evidence="2 3">
    <name type="scientific">Stackebrandtia albiflava</name>
    <dbReference type="NCBI Taxonomy" id="406432"/>
    <lineage>
        <taxon>Bacteria</taxon>
        <taxon>Bacillati</taxon>
        <taxon>Actinomycetota</taxon>
        <taxon>Actinomycetes</taxon>
        <taxon>Glycomycetales</taxon>
        <taxon>Glycomycetaceae</taxon>
        <taxon>Stackebrandtia</taxon>
    </lineage>
</organism>
<dbReference type="OrthoDB" id="1253990at2"/>
<evidence type="ECO:0000313" key="3">
    <source>
        <dbReference type="Proteomes" id="UP000321617"/>
    </source>
</evidence>
<proteinExistence type="predicted"/>
<sequence>MNTTPAADVVTRLRDDDRSLAVAESLTGGLLAASLVEVPGSSAVFTAGVVAYTPHMKTRLLDVPAALIDTHGVVSAEVAAALAVGARRRGEADWGIGTTGAAGPEPHGGQPPGTVWLAVAGPDGEPVARGHHLPGDRAQVRNASVELALRLLLDVLAAERN</sequence>
<name>A0A562VH39_9ACTN</name>
<dbReference type="NCBIfam" id="TIGR00199">
    <property type="entry name" value="PncC_domain"/>
    <property type="match status" value="1"/>
</dbReference>
<protein>
    <submittedName>
        <fullName evidence="2">Nicotinamide-nucleotide amidase</fullName>
    </submittedName>
</protein>
<dbReference type="InterPro" id="IPR008136">
    <property type="entry name" value="CinA_C"/>
</dbReference>
<dbReference type="SUPFAM" id="SSF142433">
    <property type="entry name" value="CinA-like"/>
    <property type="match status" value="1"/>
</dbReference>
<evidence type="ECO:0000313" key="2">
    <source>
        <dbReference type="EMBL" id="TWJ17144.1"/>
    </source>
</evidence>
<dbReference type="Gene3D" id="3.90.950.20">
    <property type="entry name" value="CinA-like"/>
    <property type="match status" value="1"/>
</dbReference>
<dbReference type="RefSeq" id="WP_147131243.1">
    <property type="nucleotide sequence ID" value="NZ_BAABIJ010000009.1"/>
</dbReference>
<reference evidence="2 3" key="1">
    <citation type="journal article" date="2013" name="Stand. Genomic Sci.">
        <title>Genomic Encyclopedia of Type Strains, Phase I: The one thousand microbial genomes (KMG-I) project.</title>
        <authorList>
            <person name="Kyrpides N.C."/>
            <person name="Woyke T."/>
            <person name="Eisen J.A."/>
            <person name="Garrity G."/>
            <person name="Lilburn T.G."/>
            <person name="Beck B.J."/>
            <person name="Whitman W.B."/>
            <person name="Hugenholtz P."/>
            <person name="Klenk H.P."/>
        </authorList>
    </citation>
    <scope>NUCLEOTIDE SEQUENCE [LARGE SCALE GENOMIC DNA]</scope>
    <source>
        <strain evidence="2 3">DSM 45044</strain>
    </source>
</reference>
<dbReference type="InterPro" id="IPR036653">
    <property type="entry name" value="CinA-like_C"/>
</dbReference>
<dbReference type="Proteomes" id="UP000321617">
    <property type="component" value="Unassembled WGS sequence"/>
</dbReference>